<evidence type="ECO:0008006" key="3">
    <source>
        <dbReference type="Google" id="ProtNLM"/>
    </source>
</evidence>
<dbReference type="InterPro" id="IPR036420">
    <property type="entry name" value="BRCT_dom_sf"/>
</dbReference>
<evidence type="ECO:0000313" key="2">
    <source>
        <dbReference type="Proteomes" id="UP001460270"/>
    </source>
</evidence>
<evidence type="ECO:0000313" key="1">
    <source>
        <dbReference type="EMBL" id="KAK7930779.1"/>
    </source>
</evidence>
<accession>A0AAW0PQD1</accession>
<reference evidence="2" key="1">
    <citation type="submission" date="2024-04" db="EMBL/GenBank/DDBJ databases">
        <title>Salinicola lusitanus LLJ914,a marine bacterium isolated from the Okinawa Trough.</title>
        <authorList>
            <person name="Li J."/>
        </authorList>
    </citation>
    <scope>NUCLEOTIDE SEQUENCE [LARGE SCALE GENOMIC DNA]</scope>
</reference>
<keyword evidence="2" id="KW-1185">Reference proteome</keyword>
<name>A0AAW0PQD1_9GOBI</name>
<dbReference type="EMBL" id="JBBPFD010000004">
    <property type="protein sequence ID" value="KAK7930779.1"/>
    <property type="molecule type" value="Genomic_DNA"/>
</dbReference>
<protein>
    <recommendedName>
        <fullName evidence="3">BRCT domain-containing protein</fullName>
    </recommendedName>
</protein>
<comment type="caution">
    <text evidence="1">The sequence shown here is derived from an EMBL/GenBank/DDBJ whole genome shotgun (WGS) entry which is preliminary data.</text>
</comment>
<organism evidence="1 2">
    <name type="scientific">Mugilogobius chulae</name>
    <name type="common">yellowstripe goby</name>
    <dbReference type="NCBI Taxonomy" id="88201"/>
    <lineage>
        <taxon>Eukaryota</taxon>
        <taxon>Metazoa</taxon>
        <taxon>Chordata</taxon>
        <taxon>Craniata</taxon>
        <taxon>Vertebrata</taxon>
        <taxon>Euteleostomi</taxon>
        <taxon>Actinopterygii</taxon>
        <taxon>Neopterygii</taxon>
        <taxon>Teleostei</taxon>
        <taxon>Neoteleostei</taxon>
        <taxon>Acanthomorphata</taxon>
        <taxon>Gobiaria</taxon>
        <taxon>Gobiiformes</taxon>
        <taxon>Gobioidei</taxon>
        <taxon>Gobiidae</taxon>
        <taxon>Gobionellinae</taxon>
        <taxon>Mugilogobius</taxon>
    </lineage>
</organism>
<sequence length="93" mass="9897">MWVGIGDLQTPKTLICRGAPAGPVSGPAHHVCVPALSAPQESLVELIQLCGGTVCRTVRQAGLCIGKYNGRRPEGSRLLSEQQYHSFEAASLR</sequence>
<proteinExistence type="predicted"/>
<dbReference type="AlphaFoldDB" id="A0AAW0PQD1"/>
<gene>
    <name evidence="1" type="ORF">WMY93_007174</name>
</gene>
<dbReference type="CDD" id="cd17751">
    <property type="entry name" value="BRCT_microcephalin_rpt3"/>
    <property type="match status" value="1"/>
</dbReference>
<dbReference type="Proteomes" id="UP001460270">
    <property type="component" value="Unassembled WGS sequence"/>
</dbReference>
<dbReference type="Gene3D" id="3.40.50.10190">
    <property type="entry name" value="BRCT domain"/>
    <property type="match status" value="1"/>
</dbReference>